<dbReference type="SMART" id="SM00327">
    <property type="entry name" value="VWA"/>
    <property type="match status" value="1"/>
</dbReference>
<gene>
    <name evidence="3" type="ORF">LMG28688_02468</name>
</gene>
<dbReference type="PANTHER" id="PTHR22550">
    <property type="entry name" value="SPORE GERMINATION PROTEIN"/>
    <property type="match status" value="1"/>
</dbReference>
<dbReference type="InterPro" id="IPR002035">
    <property type="entry name" value="VWF_A"/>
</dbReference>
<dbReference type="CDD" id="cd01467">
    <property type="entry name" value="vWA_BatA_type"/>
    <property type="match status" value="1"/>
</dbReference>
<keyword evidence="1" id="KW-0812">Transmembrane</keyword>
<dbReference type="Proteomes" id="UP000494119">
    <property type="component" value="Unassembled WGS sequence"/>
</dbReference>
<accession>A0A6J5FV50</accession>
<proteinExistence type="predicted"/>
<protein>
    <recommendedName>
        <fullName evidence="2">VWFA domain-containing protein</fullName>
    </recommendedName>
</protein>
<keyword evidence="1" id="KW-0472">Membrane</keyword>
<evidence type="ECO:0000313" key="4">
    <source>
        <dbReference type="Proteomes" id="UP000494119"/>
    </source>
</evidence>
<evidence type="ECO:0000313" key="3">
    <source>
        <dbReference type="EMBL" id="CAB3787437.1"/>
    </source>
</evidence>
<name>A0A6J5FV50_9BURK</name>
<evidence type="ECO:0000259" key="2">
    <source>
        <dbReference type="PROSITE" id="PS50234"/>
    </source>
</evidence>
<dbReference type="SUPFAM" id="SSF53300">
    <property type="entry name" value="vWA-like"/>
    <property type="match status" value="1"/>
</dbReference>
<dbReference type="InterPro" id="IPR036465">
    <property type="entry name" value="vWFA_dom_sf"/>
</dbReference>
<sequence length="363" mass="39807">MRSGSSSRRANGLHIIMWKFDFPWAFALLPLPLLVWWLWPAYRSRAQAVRVPFFHEMAGAAGERPAPGGVRLRRNWIQRLMAPLLWCLLLVAAAKPVYVEPPVTHDSPGRDLMLAIDLSQSMATRDFVSSATGERMDRLTAVKRVVADFIRKRTQDRIGIVVFGQAAYPQAPLTLDHDAVLTLLDQMQIGMAGARTAIGDAIGLTVKLMDKSPAQQKVLILLTDGNDTASAIPPENAAFIAKGHQLVIDTIGIGDPSATGEDRVDLDALERIATTTGGRAFRALGNQEELADVYATLDRITPVAVKHEVYRPQRDFYWVPLGAGVLLLALYHAMALAIALLRARGGAMAQPRTQEDAEADRVH</sequence>
<dbReference type="InterPro" id="IPR033881">
    <property type="entry name" value="vWA_BatA_type"/>
</dbReference>
<dbReference type="PANTHER" id="PTHR22550:SF18">
    <property type="entry name" value="VWFA DOMAIN-CONTAINING PROTEIN"/>
    <property type="match status" value="1"/>
</dbReference>
<dbReference type="PROSITE" id="PS50234">
    <property type="entry name" value="VWFA"/>
    <property type="match status" value="1"/>
</dbReference>
<dbReference type="InterPro" id="IPR050768">
    <property type="entry name" value="UPF0353/GerABKA_families"/>
</dbReference>
<keyword evidence="1" id="KW-1133">Transmembrane helix</keyword>
<feature type="transmembrane region" description="Helical" evidence="1">
    <location>
        <begin position="316"/>
        <end position="341"/>
    </location>
</feature>
<evidence type="ECO:0000256" key="1">
    <source>
        <dbReference type="SAM" id="Phobius"/>
    </source>
</evidence>
<reference evidence="3 4" key="1">
    <citation type="submission" date="2020-04" db="EMBL/GenBank/DDBJ databases">
        <authorList>
            <person name="De Canck E."/>
        </authorList>
    </citation>
    <scope>NUCLEOTIDE SEQUENCE [LARGE SCALE GENOMIC DNA]</scope>
    <source>
        <strain evidence="3 4">LMG 28688</strain>
    </source>
</reference>
<keyword evidence="4" id="KW-1185">Reference proteome</keyword>
<dbReference type="EMBL" id="CADIKL010000010">
    <property type="protein sequence ID" value="CAB3787437.1"/>
    <property type="molecule type" value="Genomic_DNA"/>
</dbReference>
<organism evidence="3 4">
    <name type="scientific">Paraburkholderia caffeinitolerans</name>
    <dbReference type="NCBI Taxonomy" id="1723730"/>
    <lineage>
        <taxon>Bacteria</taxon>
        <taxon>Pseudomonadati</taxon>
        <taxon>Pseudomonadota</taxon>
        <taxon>Betaproteobacteria</taxon>
        <taxon>Burkholderiales</taxon>
        <taxon>Burkholderiaceae</taxon>
        <taxon>Paraburkholderia</taxon>
    </lineage>
</organism>
<dbReference type="Gene3D" id="3.40.50.410">
    <property type="entry name" value="von Willebrand factor, type A domain"/>
    <property type="match status" value="1"/>
</dbReference>
<dbReference type="AlphaFoldDB" id="A0A6J5FV50"/>
<feature type="domain" description="VWFA" evidence="2">
    <location>
        <begin position="111"/>
        <end position="300"/>
    </location>
</feature>
<dbReference type="Pfam" id="PF00092">
    <property type="entry name" value="VWA"/>
    <property type="match status" value="1"/>
</dbReference>
<feature type="transmembrane region" description="Helical" evidence="1">
    <location>
        <begin position="20"/>
        <end position="39"/>
    </location>
</feature>